<evidence type="ECO:0000256" key="1">
    <source>
        <dbReference type="SAM" id="Phobius"/>
    </source>
</evidence>
<keyword evidence="1" id="KW-0472">Membrane</keyword>
<evidence type="ECO:0000313" key="2">
    <source>
        <dbReference type="EMBL" id="KAJ7348560.1"/>
    </source>
</evidence>
<dbReference type="Proteomes" id="UP001218218">
    <property type="component" value="Unassembled WGS sequence"/>
</dbReference>
<feature type="transmembrane region" description="Helical" evidence="1">
    <location>
        <begin position="169"/>
        <end position="191"/>
    </location>
</feature>
<comment type="caution">
    <text evidence="2">The sequence shown here is derived from an EMBL/GenBank/DDBJ whole genome shotgun (WGS) entry which is preliminary data.</text>
</comment>
<organism evidence="2 3">
    <name type="scientific">Mycena albidolilacea</name>
    <dbReference type="NCBI Taxonomy" id="1033008"/>
    <lineage>
        <taxon>Eukaryota</taxon>
        <taxon>Fungi</taxon>
        <taxon>Dikarya</taxon>
        <taxon>Basidiomycota</taxon>
        <taxon>Agaricomycotina</taxon>
        <taxon>Agaricomycetes</taxon>
        <taxon>Agaricomycetidae</taxon>
        <taxon>Agaricales</taxon>
        <taxon>Marasmiineae</taxon>
        <taxon>Mycenaceae</taxon>
        <taxon>Mycena</taxon>
    </lineage>
</organism>
<accession>A0AAD7A435</accession>
<proteinExistence type="predicted"/>
<keyword evidence="3" id="KW-1185">Reference proteome</keyword>
<keyword evidence="1" id="KW-0812">Transmembrane</keyword>
<dbReference type="EMBL" id="JARIHO010000017">
    <property type="protein sequence ID" value="KAJ7348560.1"/>
    <property type="molecule type" value="Genomic_DNA"/>
</dbReference>
<gene>
    <name evidence="2" type="ORF">DFH08DRAFT_959953</name>
</gene>
<name>A0AAD7A435_9AGAR</name>
<keyword evidence="1" id="KW-1133">Transmembrane helix</keyword>
<sequence>MPLRRSTVYSKGRCTVCYNVVVPTIALSVPTTDVAVGTSVDCQWTSGATDPATFSLVMQFSNSGSPQFGDLAAVTVVQHGTTTSGTIPNIKSVAVLGMHRLAAYPDPFDSSAPGQPFSVSPAFNVIANSSQSFSTTDVVEAPTSILPTNASTSTSVSTSSSRSKNHNTIIIAVVVICVVLALAMLGLLLLLRRRRRKNAGMSDIARLRSLVTEDLGLSGAATFNAPPSDIARFTTGPVSHRREKMVQNRNLVPERSLPDRGPDHLRVHRQNYVKGL</sequence>
<evidence type="ECO:0000313" key="3">
    <source>
        <dbReference type="Proteomes" id="UP001218218"/>
    </source>
</evidence>
<protein>
    <submittedName>
        <fullName evidence="2">Uncharacterized protein</fullName>
    </submittedName>
</protein>
<reference evidence="2" key="1">
    <citation type="submission" date="2023-03" db="EMBL/GenBank/DDBJ databases">
        <title>Massive genome expansion in bonnet fungi (Mycena s.s.) driven by repeated elements and novel gene families across ecological guilds.</title>
        <authorList>
            <consortium name="Lawrence Berkeley National Laboratory"/>
            <person name="Harder C.B."/>
            <person name="Miyauchi S."/>
            <person name="Viragh M."/>
            <person name="Kuo A."/>
            <person name="Thoen E."/>
            <person name="Andreopoulos B."/>
            <person name="Lu D."/>
            <person name="Skrede I."/>
            <person name="Drula E."/>
            <person name="Henrissat B."/>
            <person name="Morin E."/>
            <person name="Kohler A."/>
            <person name="Barry K."/>
            <person name="LaButti K."/>
            <person name="Morin E."/>
            <person name="Salamov A."/>
            <person name="Lipzen A."/>
            <person name="Mereny Z."/>
            <person name="Hegedus B."/>
            <person name="Baldrian P."/>
            <person name="Stursova M."/>
            <person name="Weitz H."/>
            <person name="Taylor A."/>
            <person name="Grigoriev I.V."/>
            <person name="Nagy L.G."/>
            <person name="Martin F."/>
            <person name="Kauserud H."/>
        </authorList>
    </citation>
    <scope>NUCLEOTIDE SEQUENCE</scope>
    <source>
        <strain evidence="2">CBHHK002</strain>
    </source>
</reference>
<dbReference type="AlphaFoldDB" id="A0AAD7A435"/>